<organism evidence="11 12">
    <name type="scientific">Brachionus plicatilis</name>
    <name type="common">Marine rotifer</name>
    <name type="synonym">Brachionus muelleri</name>
    <dbReference type="NCBI Taxonomy" id="10195"/>
    <lineage>
        <taxon>Eukaryota</taxon>
        <taxon>Metazoa</taxon>
        <taxon>Spiralia</taxon>
        <taxon>Gnathifera</taxon>
        <taxon>Rotifera</taxon>
        <taxon>Eurotatoria</taxon>
        <taxon>Monogononta</taxon>
        <taxon>Pseudotrocha</taxon>
        <taxon>Ploima</taxon>
        <taxon>Brachionidae</taxon>
        <taxon>Brachionus</taxon>
    </lineage>
</organism>
<dbReference type="GO" id="GO:0004931">
    <property type="term" value="F:extracellularly ATP-gated monoatomic cation channel activity"/>
    <property type="evidence" value="ECO:0007669"/>
    <property type="project" value="TreeGrafter"/>
</dbReference>
<keyword evidence="6" id="KW-0406">Ion transport</keyword>
<dbReference type="STRING" id="10195.A0A3M7Q257"/>
<evidence type="ECO:0000256" key="2">
    <source>
        <dbReference type="ARBA" id="ARBA00009848"/>
    </source>
</evidence>
<evidence type="ECO:0000256" key="5">
    <source>
        <dbReference type="ARBA" id="ARBA00022989"/>
    </source>
</evidence>
<dbReference type="InterPro" id="IPR027309">
    <property type="entry name" value="P2X_extracellular_dom_sf"/>
</dbReference>
<keyword evidence="9" id="KW-0407">Ion channel</keyword>
<dbReference type="AlphaFoldDB" id="A0A3M7Q257"/>
<dbReference type="GO" id="GO:0012505">
    <property type="term" value="C:endomembrane system"/>
    <property type="evidence" value="ECO:0007669"/>
    <property type="project" value="UniProtKB-SubCell"/>
</dbReference>
<dbReference type="PANTHER" id="PTHR10125">
    <property type="entry name" value="P2X PURINOCEPTOR"/>
    <property type="match status" value="1"/>
</dbReference>
<evidence type="ECO:0000256" key="6">
    <source>
        <dbReference type="ARBA" id="ARBA00023065"/>
    </source>
</evidence>
<comment type="subcellular location">
    <subcellularLocation>
        <location evidence="1">Endomembrane system</location>
    </subcellularLocation>
</comment>
<dbReference type="EMBL" id="REGN01007786">
    <property type="protein sequence ID" value="RNA05284.1"/>
    <property type="molecule type" value="Genomic_DNA"/>
</dbReference>
<comment type="caution">
    <text evidence="11">The sequence shown here is derived from an EMBL/GenBank/DDBJ whole genome shotgun (WGS) entry which is preliminary data.</text>
</comment>
<keyword evidence="7 10" id="KW-0472">Membrane</keyword>
<keyword evidence="3" id="KW-0813">Transport</keyword>
<feature type="transmembrane region" description="Helical" evidence="10">
    <location>
        <begin position="36"/>
        <end position="56"/>
    </location>
</feature>
<evidence type="ECO:0000256" key="1">
    <source>
        <dbReference type="ARBA" id="ARBA00004308"/>
    </source>
</evidence>
<dbReference type="GO" id="GO:0098794">
    <property type="term" value="C:postsynapse"/>
    <property type="evidence" value="ECO:0007669"/>
    <property type="project" value="GOC"/>
</dbReference>
<evidence type="ECO:0000256" key="8">
    <source>
        <dbReference type="ARBA" id="ARBA00023286"/>
    </source>
</evidence>
<dbReference type="PANTHER" id="PTHR10125:SF31">
    <property type="entry name" value="P2X RECEPTOR E"/>
    <property type="match status" value="1"/>
</dbReference>
<keyword evidence="8" id="KW-1071">Ligand-gated ion channel</keyword>
<evidence type="ECO:0000256" key="3">
    <source>
        <dbReference type="ARBA" id="ARBA00022448"/>
    </source>
</evidence>
<protein>
    <submittedName>
        <fullName evidence="11">P2X purinoceptor 4</fullName>
    </submittedName>
</protein>
<evidence type="ECO:0000256" key="4">
    <source>
        <dbReference type="ARBA" id="ARBA00022692"/>
    </source>
</evidence>
<keyword evidence="12" id="KW-1185">Reference proteome</keyword>
<reference evidence="11 12" key="1">
    <citation type="journal article" date="2018" name="Sci. Rep.">
        <title>Genomic signatures of local adaptation to the degree of environmental predictability in rotifers.</title>
        <authorList>
            <person name="Franch-Gras L."/>
            <person name="Hahn C."/>
            <person name="Garcia-Roger E.M."/>
            <person name="Carmona M.J."/>
            <person name="Serra M."/>
            <person name="Gomez A."/>
        </authorList>
    </citation>
    <scope>NUCLEOTIDE SEQUENCE [LARGE SCALE GENOMIC DNA]</scope>
    <source>
        <strain evidence="11">HYR1</strain>
    </source>
</reference>
<evidence type="ECO:0000313" key="12">
    <source>
        <dbReference type="Proteomes" id="UP000276133"/>
    </source>
</evidence>
<gene>
    <name evidence="11" type="ORF">BpHYR1_000622</name>
</gene>
<dbReference type="Proteomes" id="UP000276133">
    <property type="component" value="Unassembled WGS sequence"/>
</dbReference>
<keyword evidence="5 10" id="KW-1133">Transmembrane helix</keyword>
<comment type="similarity">
    <text evidence="2">Belongs to the P2X receptor family.</text>
</comment>
<evidence type="ECO:0000313" key="11">
    <source>
        <dbReference type="EMBL" id="RNA05284.1"/>
    </source>
</evidence>
<evidence type="ECO:0000256" key="10">
    <source>
        <dbReference type="SAM" id="Phobius"/>
    </source>
</evidence>
<proteinExistence type="inferred from homology"/>
<dbReference type="Gene3D" id="2.60.490.10">
    <property type="entry name" value="atp-gated p2x4 ion channel domain"/>
    <property type="match status" value="1"/>
</dbReference>
<dbReference type="Pfam" id="PF00864">
    <property type="entry name" value="P2X_receptor"/>
    <property type="match status" value="1"/>
</dbReference>
<dbReference type="InterPro" id="IPR059116">
    <property type="entry name" value="P2X_receptor"/>
</dbReference>
<dbReference type="GO" id="GO:0070588">
    <property type="term" value="P:calcium ion transmembrane transport"/>
    <property type="evidence" value="ECO:0007669"/>
    <property type="project" value="TreeGrafter"/>
</dbReference>
<sequence>MINLIIITSGSTFVVHSLLSYSTIREAKIHSKKVALVFRLFQIGIIAYIIGWSIIYEKGYQQFDQPRSTVTTKVKGLGYTFTENGGKEVRYIDEQFRYKTPLKDDYRIFDTADYVIPPVEYNSIFIMSNFVETRQTQSQCDEDYEDVDCECKNDSDCSNIKTTNAWNGIPTGYCVKSSINESVKVCEIESWCPIERELKKCKKLVLQIKKTELIFVWPPAKSVQILQNIQKHCNAFKRGQNIKRQNIERQNKDMTKYRLGLYVEKNINAESWHRQIQLDTRKHLTVPKAVELFRREPKKTIYSLER</sequence>
<evidence type="ECO:0000256" key="7">
    <source>
        <dbReference type="ARBA" id="ARBA00023136"/>
    </source>
</evidence>
<keyword evidence="4 10" id="KW-0812">Transmembrane</keyword>
<evidence type="ECO:0000256" key="9">
    <source>
        <dbReference type="ARBA" id="ARBA00023303"/>
    </source>
</evidence>
<name>A0A3M7Q257_BRAPC</name>
<dbReference type="OrthoDB" id="494673at2759"/>
<accession>A0A3M7Q257</accession>
<dbReference type="GO" id="GO:0016020">
    <property type="term" value="C:membrane"/>
    <property type="evidence" value="ECO:0007669"/>
    <property type="project" value="TreeGrafter"/>
</dbReference>
<feature type="transmembrane region" description="Helical" evidence="10">
    <location>
        <begin position="6"/>
        <end position="24"/>
    </location>
</feature>